<evidence type="ECO:0000256" key="3">
    <source>
        <dbReference type="ARBA" id="ARBA00022692"/>
    </source>
</evidence>
<keyword evidence="5 6" id="KW-0472">Membrane</keyword>
<dbReference type="Pfam" id="PF03661">
    <property type="entry name" value="TMEM33_Pom33"/>
    <property type="match status" value="1"/>
</dbReference>
<comment type="caution">
    <text evidence="7">The sequence shown here is derived from an EMBL/GenBank/DDBJ whole genome shotgun (WGS) entry which is preliminary data.</text>
</comment>
<evidence type="ECO:0000313" key="7">
    <source>
        <dbReference type="EMBL" id="KAF3429881.1"/>
    </source>
</evidence>
<dbReference type="InterPro" id="IPR005344">
    <property type="entry name" value="TMEM33/Pom33"/>
</dbReference>
<dbReference type="EMBL" id="WNWW01000139">
    <property type="protein sequence ID" value="KAF3429881.1"/>
    <property type="molecule type" value="Genomic_DNA"/>
</dbReference>
<evidence type="ECO:0000256" key="5">
    <source>
        <dbReference type="ARBA" id="ARBA00023136"/>
    </source>
</evidence>
<protein>
    <submittedName>
        <fullName evidence="7">Uncharacterized protein</fullName>
    </submittedName>
</protein>
<feature type="transmembrane region" description="Helical" evidence="6">
    <location>
        <begin position="248"/>
        <end position="270"/>
    </location>
</feature>
<sequence length="355" mass="41323">MNIYVRCNVYNECIVEEVFVSTKGYLNAQRYTHCNLSLCECYKELKFFHLIEKHLTYRHINLSYCSNFTKFRVFLSSIFEFYLTNRMADTSTTPGDNSVHMEKGWFALRQHIIDNKIKVGLWVTRLFTIIFTIGYIIPIFGNSYNIYYKVLISNAATSALRLHQRVPHVQLNRQFLEHLFIEDSCHYLFYSLIFLYAAPVTLVLTPIFLFALIHFASGSLVLLDCLGQNSWWGARLLISLVEFQSRNILRVCALSEIIILPFTVLLVFTYCTSNLQKGRAGLLTPFIYFQFLKFRLASQRNPFTRNVFYEIRNGLSSVSRKPTMPVIVRQIIEGLLSLTQQMAPVRQCIKLSKIS</sequence>
<gene>
    <name evidence="7" type="ORF">E2986_09758</name>
</gene>
<evidence type="ECO:0000256" key="4">
    <source>
        <dbReference type="ARBA" id="ARBA00022989"/>
    </source>
</evidence>
<dbReference type="InterPro" id="IPR051645">
    <property type="entry name" value="PER33/POM33_regulator"/>
</dbReference>
<keyword evidence="3 6" id="KW-0812">Transmembrane</keyword>
<dbReference type="GO" id="GO:0071786">
    <property type="term" value="P:endoplasmic reticulum tubular network organization"/>
    <property type="evidence" value="ECO:0007669"/>
    <property type="project" value="TreeGrafter"/>
</dbReference>
<dbReference type="PANTHER" id="PTHR12703:SF4">
    <property type="entry name" value="TRANSMEMBRANE PROTEIN 33"/>
    <property type="match status" value="1"/>
</dbReference>
<feature type="transmembrane region" description="Helical" evidence="6">
    <location>
        <begin position="119"/>
        <end position="140"/>
    </location>
</feature>
<evidence type="ECO:0000256" key="6">
    <source>
        <dbReference type="SAM" id="Phobius"/>
    </source>
</evidence>
<reference evidence="7" key="1">
    <citation type="submission" date="2019-11" db="EMBL/GenBank/DDBJ databases">
        <title>The nuclear and mitochondrial genomes of Frieseomelitta varia - a highly eusocial stingless bee (Meliponini) with a permanently sterile worker caste.</title>
        <authorList>
            <person name="Freitas F.C.P."/>
            <person name="Lourenco A.P."/>
            <person name="Nunes F.M.F."/>
            <person name="Paschoal A.R."/>
            <person name="Abreu F.C.P."/>
            <person name="Barbin F.O."/>
            <person name="Bataglia L."/>
            <person name="Cardoso-Junior C.A.M."/>
            <person name="Cervoni M.S."/>
            <person name="Silva S.R."/>
            <person name="Dalarmi F."/>
            <person name="Del Lama M.A."/>
            <person name="Depintor T.S."/>
            <person name="Ferreira K.M."/>
            <person name="Goria P.S."/>
            <person name="Jaskot M.C."/>
            <person name="Lago D.C."/>
            <person name="Luna-Lucena D."/>
            <person name="Moda L.M."/>
            <person name="Nascimento L."/>
            <person name="Pedrino M."/>
            <person name="Rabico F.O."/>
            <person name="Sanches F.C."/>
            <person name="Santos D.E."/>
            <person name="Santos C.G."/>
            <person name="Vieira J."/>
            <person name="Lopes T.F."/>
            <person name="Barchuk A.R."/>
            <person name="Hartfelder K."/>
            <person name="Simoes Z.L.P."/>
            <person name="Bitondi M.M.G."/>
            <person name="Pinheiro D.G."/>
        </authorList>
    </citation>
    <scope>NUCLEOTIDE SEQUENCE</scope>
    <source>
        <strain evidence="7">USP_RPSP 00005682</strain>
        <tissue evidence="7">Whole individual</tissue>
    </source>
</reference>
<dbReference type="GO" id="GO:0016020">
    <property type="term" value="C:membrane"/>
    <property type="evidence" value="ECO:0007669"/>
    <property type="project" value="UniProtKB-SubCell"/>
</dbReference>
<accession>A0A833VRS2</accession>
<dbReference type="GO" id="GO:0005783">
    <property type="term" value="C:endoplasmic reticulum"/>
    <property type="evidence" value="ECO:0007669"/>
    <property type="project" value="TreeGrafter"/>
</dbReference>
<comment type="subcellular location">
    <subcellularLocation>
        <location evidence="1">Membrane</location>
        <topology evidence="1">Multi-pass membrane protein</topology>
    </subcellularLocation>
</comment>
<dbReference type="AlphaFoldDB" id="A0A833VRS2"/>
<proteinExistence type="inferred from homology"/>
<dbReference type="PANTHER" id="PTHR12703">
    <property type="entry name" value="TRANSMEMBRANE PROTEIN 33"/>
    <property type="match status" value="1"/>
</dbReference>
<evidence type="ECO:0000313" key="8">
    <source>
        <dbReference type="Proteomes" id="UP000655588"/>
    </source>
</evidence>
<keyword evidence="8" id="KW-1185">Reference proteome</keyword>
<keyword evidence="4 6" id="KW-1133">Transmembrane helix</keyword>
<comment type="similarity">
    <text evidence="2">Belongs to the PER33/POM33 family.</text>
</comment>
<evidence type="ECO:0000256" key="2">
    <source>
        <dbReference type="ARBA" id="ARBA00007322"/>
    </source>
</evidence>
<organism evidence="7 8">
    <name type="scientific">Frieseomelitta varia</name>
    <dbReference type="NCBI Taxonomy" id="561572"/>
    <lineage>
        <taxon>Eukaryota</taxon>
        <taxon>Metazoa</taxon>
        <taxon>Ecdysozoa</taxon>
        <taxon>Arthropoda</taxon>
        <taxon>Hexapoda</taxon>
        <taxon>Insecta</taxon>
        <taxon>Pterygota</taxon>
        <taxon>Neoptera</taxon>
        <taxon>Endopterygota</taxon>
        <taxon>Hymenoptera</taxon>
        <taxon>Apocrita</taxon>
        <taxon>Aculeata</taxon>
        <taxon>Apoidea</taxon>
        <taxon>Anthophila</taxon>
        <taxon>Apidae</taxon>
        <taxon>Frieseomelitta</taxon>
    </lineage>
</organism>
<dbReference type="Proteomes" id="UP000655588">
    <property type="component" value="Unassembled WGS sequence"/>
</dbReference>
<evidence type="ECO:0000256" key="1">
    <source>
        <dbReference type="ARBA" id="ARBA00004141"/>
    </source>
</evidence>
<name>A0A833VRS2_9HYME</name>
<dbReference type="GO" id="GO:0061024">
    <property type="term" value="P:membrane organization"/>
    <property type="evidence" value="ECO:0007669"/>
    <property type="project" value="TreeGrafter"/>
</dbReference>